<keyword evidence="3" id="KW-0255">Endonuclease</keyword>
<name>A0A7W5K6I8_9GAMM</name>
<proteinExistence type="predicted"/>
<keyword evidence="3" id="KW-0540">Nuclease</keyword>
<accession>A0A7W5K6I8</accession>
<evidence type="ECO:0000313" key="3">
    <source>
        <dbReference type="EMBL" id="MBB3332733.1"/>
    </source>
</evidence>
<keyword evidence="4" id="KW-1185">Reference proteome</keyword>
<dbReference type="PANTHER" id="PTHR43140">
    <property type="entry name" value="TYPE-1 RESTRICTION ENZYME ECOKI SPECIFICITY PROTEIN"/>
    <property type="match status" value="1"/>
</dbReference>
<dbReference type="GO" id="GO:0003677">
    <property type="term" value="F:DNA binding"/>
    <property type="evidence" value="ECO:0007669"/>
    <property type="project" value="UniProtKB-KW"/>
</dbReference>
<evidence type="ECO:0000256" key="1">
    <source>
        <dbReference type="ARBA" id="ARBA00022747"/>
    </source>
</evidence>
<protein>
    <submittedName>
        <fullName evidence="3">Restriction endonuclease S subunit</fullName>
    </submittedName>
</protein>
<dbReference type="PANTHER" id="PTHR43140:SF1">
    <property type="entry name" value="TYPE I RESTRICTION ENZYME ECOKI SPECIFICITY SUBUNIT"/>
    <property type="match status" value="1"/>
</dbReference>
<dbReference type="RefSeq" id="WP_183334505.1">
    <property type="nucleotide sequence ID" value="NZ_JACHZF010000054.1"/>
</dbReference>
<keyword evidence="2" id="KW-0238">DNA-binding</keyword>
<dbReference type="InterPro" id="IPR051212">
    <property type="entry name" value="Type-I_RE_S_subunit"/>
</dbReference>
<dbReference type="EMBL" id="JACHZF010000054">
    <property type="protein sequence ID" value="MBB3332733.1"/>
    <property type="molecule type" value="Genomic_DNA"/>
</dbReference>
<dbReference type="Proteomes" id="UP000553442">
    <property type="component" value="Unassembled WGS sequence"/>
</dbReference>
<dbReference type="SUPFAM" id="SSF116734">
    <property type="entry name" value="DNA methylase specificity domain"/>
    <property type="match status" value="1"/>
</dbReference>
<dbReference type="Gene3D" id="3.90.220.20">
    <property type="entry name" value="DNA methylase specificity domains"/>
    <property type="match status" value="1"/>
</dbReference>
<gene>
    <name evidence="3" type="ORF">BDK63_003636</name>
</gene>
<reference evidence="3 4" key="1">
    <citation type="submission" date="2020-08" db="EMBL/GenBank/DDBJ databases">
        <title>Genomic Encyclopedia of Archaeal and Bacterial Type Strains, Phase II (KMG-II): from individual species to whole genera.</title>
        <authorList>
            <person name="Goeker M."/>
        </authorList>
    </citation>
    <scope>NUCLEOTIDE SEQUENCE [LARGE SCALE GENOMIC DNA]</scope>
    <source>
        <strain evidence="3 4">5AG</strain>
    </source>
</reference>
<sequence length="188" mass="21009">MVNDLPGNWVMISLGDIIRKIEAGKNYRCIERPPVGDEAGIVKVSAVSWGQFRQDESKTIQKEEHRDERYLIRSGDLLMSRANTIGLVGASVIVGEIHRTLQLSDKVLRLCLVGDYEKWVNLYINSRGGRVQIESLATGAQQSMRNISQDGIRRIKLPFPPLRETLHKSRRSCLAAIGEVEFGPPATA</sequence>
<organism evidence="3 4">
    <name type="scientific">Halomonas campaniensis</name>
    <dbReference type="NCBI Taxonomy" id="213554"/>
    <lineage>
        <taxon>Bacteria</taxon>
        <taxon>Pseudomonadati</taxon>
        <taxon>Pseudomonadota</taxon>
        <taxon>Gammaproteobacteria</taxon>
        <taxon>Oceanospirillales</taxon>
        <taxon>Halomonadaceae</taxon>
        <taxon>Halomonas</taxon>
    </lineage>
</organism>
<evidence type="ECO:0000256" key="2">
    <source>
        <dbReference type="ARBA" id="ARBA00023125"/>
    </source>
</evidence>
<dbReference type="AlphaFoldDB" id="A0A7W5K6I8"/>
<comment type="caution">
    <text evidence="3">The sequence shown here is derived from an EMBL/GenBank/DDBJ whole genome shotgun (WGS) entry which is preliminary data.</text>
</comment>
<keyword evidence="1" id="KW-0680">Restriction system</keyword>
<dbReference type="GO" id="GO:0004519">
    <property type="term" value="F:endonuclease activity"/>
    <property type="evidence" value="ECO:0007669"/>
    <property type="project" value="UniProtKB-KW"/>
</dbReference>
<dbReference type="InterPro" id="IPR044946">
    <property type="entry name" value="Restrct_endonuc_typeI_TRD_sf"/>
</dbReference>
<evidence type="ECO:0000313" key="4">
    <source>
        <dbReference type="Proteomes" id="UP000553442"/>
    </source>
</evidence>
<keyword evidence="3" id="KW-0378">Hydrolase</keyword>
<dbReference type="GO" id="GO:0009307">
    <property type="term" value="P:DNA restriction-modification system"/>
    <property type="evidence" value="ECO:0007669"/>
    <property type="project" value="UniProtKB-KW"/>
</dbReference>